<dbReference type="EMBL" id="CP014578">
    <property type="protein sequence ID" value="ANB73645.1"/>
    <property type="molecule type" value="Genomic_DNA"/>
</dbReference>
<reference evidence="1 2" key="1">
    <citation type="journal article" date="2016" name="Gene">
        <title>PacBio SMRT assembly of a complex multi-replicon genome reveals chlorocatechol degradative operon in a region of genome plasticity.</title>
        <authorList>
            <person name="Ricker N."/>
            <person name="Shen S.Y."/>
            <person name="Goordial J."/>
            <person name="Jin S."/>
            <person name="Fulthorpe R.R."/>
        </authorList>
    </citation>
    <scope>NUCLEOTIDE SEQUENCE [LARGE SCALE GENOMIC DNA]</scope>
    <source>
        <strain evidence="1 2">OLGA172</strain>
    </source>
</reference>
<organism evidence="1 2">
    <name type="scientific">Paraburkholderia phytofirmans OLGA172</name>
    <dbReference type="NCBI Taxonomy" id="1417228"/>
    <lineage>
        <taxon>Bacteria</taxon>
        <taxon>Pseudomonadati</taxon>
        <taxon>Pseudomonadota</taxon>
        <taxon>Betaproteobacteria</taxon>
        <taxon>Burkholderiales</taxon>
        <taxon>Burkholderiaceae</taxon>
        <taxon>Paraburkholderia</taxon>
    </lineage>
</organism>
<proteinExistence type="predicted"/>
<dbReference type="Proteomes" id="UP000076852">
    <property type="component" value="Chromosome 1"/>
</dbReference>
<dbReference type="AlphaFoldDB" id="A0A160FM48"/>
<sequence length="100" mass="11478">MSFDEDQFPIGLGERLKKTASSNARHWVKRVLSENPSKRVAEHTARQILKVGRGFDKRALRDYWCRDSEIARIVGAFIGEAIFVFDAKAGHMHFGRWMTA</sequence>
<evidence type="ECO:0000313" key="1">
    <source>
        <dbReference type="EMBL" id="ANB73645.1"/>
    </source>
</evidence>
<protein>
    <submittedName>
        <fullName evidence="1">Uncharacterized protein</fullName>
    </submittedName>
</protein>
<dbReference type="KEGG" id="buz:AYM40_15730"/>
<dbReference type="RefSeq" id="WP_063497022.1">
    <property type="nucleotide sequence ID" value="NZ_CP014578.1"/>
</dbReference>
<keyword evidence="2" id="KW-1185">Reference proteome</keyword>
<evidence type="ECO:0000313" key="2">
    <source>
        <dbReference type="Proteomes" id="UP000076852"/>
    </source>
</evidence>
<gene>
    <name evidence="1" type="ORF">AYM40_15730</name>
</gene>
<accession>A0A160FM48</accession>
<name>A0A160FM48_9BURK</name>